<dbReference type="RefSeq" id="WP_061438151.1">
    <property type="nucleotide sequence ID" value="NZ_KQ968739.1"/>
</dbReference>
<protein>
    <submittedName>
        <fullName evidence="1">Uncharacterized protein</fullName>
    </submittedName>
</protein>
<name>A0A139KQ31_9BACE</name>
<dbReference type="EMBL" id="LTDF01000172">
    <property type="protein sequence ID" value="KXT41286.1"/>
    <property type="molecule type" value="Genomic_DNA"/>
</dbReference>
<dbReference type="Proteomes" id="UP000070319">
    <property type="component" value="Unassembled WGS sequence"/>
</dbReference>
<proteinExistence type="predicted"/>
<accession>A0A139KQ31</accession>
<evidence type="ECO:0000313" key="1">
    <source>
        <dbReference type="EMBL" id="KXT41286.1"/>
    </source>
</evidence>
<organism evidence="1">
    <name type="scientific">Bacteroides intestinalis</name>
    <dbReference type="NCBI Taxonomy" id="329854"/>
    <lineage>
        <taxon>Bacteria</taxon>
        <taxon>Pseudomonadati</taxon>
        <taxon>Bacteroidota</taxon>
        <taxon>Bacteroidia</taxon>
        <taxon>Bacteroidales</taxon>
        <taxon>Bacteroidaceae</taxon>
        <taxon>Bacteroides</taxon>
    </lineage>
</organism>
<sequence length="190" mass="21652">MKKFACFKHYLANDKKLSVLIGHEGKKGSGMARKHHRICRTIGKKLIENYQTTAKELPNNLETLCKNEEKENNDKHLNISNKERKLTLARVREDKIRVDKMRIEKTTSSLKRTTTTAKYKLCEMPCRLSCNPSLQMPHPGGADATSERGKCHTWTSVKCGIGPAQMWHLFRSSVASRTLNPVIARRYVSA</sequence>
<dbReference type="AlphaFoldDB" id="A0A139KQ31"/>
<comment type="caution">
    <text evidence="1">The sequence shown here is derived from an EMBL/GenBank/DDBJ whole genome shotgun (WGS) entry which is preliminary data.</text>
</comment>
<evidence type="ECO:0000313" key="2">
    <source>
        <dbReference type="Proteomes" id="UP000070319"/>
    </source>
</evidence>
<reference evidence="1 2" key="1">
    <citation type="submission" date="2016-02" db="EMBL/GenBank/DDBJ databases">
        <authorList>
            <person name="Wen L."/>
            <person name="He K."/>
            <person name="Yang H."/>
        </authorList>
    </citation>
    <scope>NUCLEOTIDE SEQUENCE [LARGE SCALE GENOMIC DNA]</scope>
    <source>
        <strain evidence="1 2">KLE1704</strain>
    </source>
</reference>
<gene>
    <name evidence="1" type="ORF">HMPREF2531_04991</name>
</gene>